<dbReference type="AlphaFoldDB" id="A0A3S4I1M7"/>
<dbReference type="EMBL" id="LR134155">
    <property type="protein sequence ID" value="VEA71469.1"/>
    <property type="molecule type" value="Genomic_DNA"/>
</dbReference>
<keyword evidence="1" id="KW-0812">Transmembrane</keyword>
<accession>A0A3S4I1M7</accession>
<gene>
    <name evidence="2" type="ORF">NCTC9419_03030</name>
</gene>
<reference evidence="2 3" key="1">
    <citation type="submission" date="2018-12" db="EMBL/GenBank/DDBJ databases">
        <authorList>
            <consortium name="Pathogen Informatics"/>
        </authorList>
    </citation>
    <scope>NUCLEOTIDE SEQUENCE [LARGE SCALE GENOMIC DNA]</scope>
    <source>
        <strain evidence="2 3">NCTC9419</strain>
    </source>
</reference>
<dbReference type="RefSeq" id="WP_128144125.1">
    <property type="nucleotide sequence ID" value="NZ_CBIFXG010000004.1"/>
</dbReference>
<dbReference type="Proteomes" id="UP000271603">
    <property type="component" value="Chromosome"/>
</dbReference>
<keyword evidence="1" id="KW-0472">Membrane</keyword>
<evidence type="ECO:0000313" key="3">
    <source>
        <dbReference type="Proteomes" id="UP000271603"/>
    </source>
</evidence>
<evidence type="ECO:0000313" key="2">
    <source>
        <dbReference type="EMBL" id="VEA71469.1"/>
    </source>
</evidence>
<sequence length="71" mass="7361">MKRVLAIIVGAVMGIVLIWLAYPYISDWLVGPVHGEDQMSANFVLLLAGLGIGCVVGGLAGGLVYSCLTKG</sequence>
<protein>
    <submittedName>
        <fullName evidence="2">Uncharacterized protein</fullName>
    </submittedName>
</protein>
<organism evidence="2 3">
    <name type="scientific">Serratia rubidaea</name>
    <name type="common">Serratia marinorubra</name>
    <dbReference type="NCBI Taxonomy" id="61652"/>
    <lineage>
        <taxon>Bacteria</taxon>
        <taxon>Pseudomonadati</taxon>
        <taxon>Pseudomonadota</taxon>
        <taxon>Gammaproteobacteria</taxon>
        <taxon>Enterobacterales</taxon>
        <taxon>Yersiniaceae</taxon>
        <taxon>Serratia</taxon>
    </lineage>
</organism>
<name>A0A3S4I1M7_SERRU</name>
<proteinExistence type="predicted"/>
<keyword evidence="1" id="KW-1133">Transmembrane helix</keyword>
<evidence type="ECO:0000256" key="1">
    <source>
        <dbReference type="SAM" id="Phobius"/>
    </source>
</evidence>
<feature type="transmembrane region" description="Helical" evidence="1">
    <location>
        <begin position="5"/>
        <end position="25"/>
    </location>
</feature>
<feature type="transmembrane region" description="Helical" evidence="1">
    <location>
        <begin position="45"/>
        <end position="68"/>
    </location>
</feature>